<dbReference type="PROSITE" id="PS50850">
    <property type="entry name" value="MFS"/>
    <property type="match status" value="1"/>
</dbReference>
<feature type="transmembrane region" description="Helical" evidence="4">
    <location>
        <begin position="344"/>
        <end position="369"/>
    </location>
</feature>
<keyword evidence="4" id="KW-0812">Transmembrane</keyword>
<keyword evidence="7" id="KW-1185">Reference proteome</keyword>
<feature type="transmembrane region" description="Helical" evidence="4">
    <location>
        <begin position="254"/>
        <end position="277"/>
    </location>
</feature>
<reference evidence="6 7" key="1">
    <citation type="submission" date="2014-04" db="EMBL/GenBank/DDBJ databases">
        <authorList>
            <consortium name="DOE Joint Genome Institute"/>
            <person name="Kuo A."/>
            <person name="Martino E."/>
            <person name="Perotto S."/>
            <person name="Kohler A."/>
            <person name="Nagy L.G."/>
            <person name="Floudas D."/>
            <person name="Copeland A."/>
            <person name="Barry K.W."/>
            <person name="Cichocki N."/>
            <person name="Veneault-Fourrey C."/>
            <person name="LaButti K."/>
            <person name="Lindquist E.A."/>
            <person name="Lipzen A."/>
            <person name="Lundell T."/>
            <person name="Morin E."/>
            <person name="Murat C."/>
            <person name="Sun H."/>
            <person name="Tunlid A."/>
            <person name="Henrissat B."/>
            <person name="Grigoriev I.V."/>
            <person name="Hibbett D.S."/>
            <person name="Martin F."/>
            <person name="Nordberg H.P."/>
            <person name="Cantor M.N."/>
            <person name="Hua S.X."/>
        </authorList>
    </citation>
    <scope>NUCLEOTIDE SEQUENCE [LARGE SCALE GENOMIC DNA]</scope>
    <source>
        <strain evidence="6 7">Zn</strain>
    </source>
</reference>
<dbReference type="OrthoDB" id="6499973at2759"/>
<evidence type="ECO:0000256" key="1">
    <source>
        <dbReference type="ARBA" id="ARBA00004141"/>
    </source>
</evidence>
<evidence type="ECO:0000256" key="2">
    <source>
        <dbReference type="ARBA" id="ARBA00006727"/>
    </source>
</evidence>
<keyword evidence="4" id="KW-1133">Transmembrane helix</keyword>
<dbReference type="AlphaFoldDB" id="A0A0C3C557"/>
<dbReference type="InterPro" id="IPR036259">
    <property type="entry name" value="MFS_trans_sf"/>
</dbReference>
<feature type="domain" description="Major facilitator superfamily (MFS) profile" evidence="5">
    <location>
        <begin position="254"/>
        <end position="443"/>
    </location>
</feature>
<organism evidence="6 7">
    <name type="scientific">Oidiodendron maius (strain Zn)</name>
    <dbReference type="NCBI Taxonomy" id="913774"/>
    <lineage>
        <taxon>Eukaryota</taxon>
        <taxon>Fungi</taxon>
        <taxon>Dikarya</taxon>
        <taxon>Ascomycota</taxon>
        <taxon>Pezizomycotina</taxon>
        <taxon>Leotiomycetes</taxon>
        <taxon>Leotiomycetes incertae sedis</taxon>
        <taxon>Myxotrichaceae</taxon>
        <taxon>Oidiodendron</taxon>
    </lineage>
</organism>
<evidence type="ECO:0000256" key="3">
    <source>
        <dbReference type="SAM" id="MobiDB-lite"/>
    </source>
</evidence>
<comment type="similarity">
    <text evidence="2">Belongs to the major facilitator superfamily. Monocarboxylate porter (TC 2.A.1.13) family.</text>
</comment>
<feature type="region of interest" description="Disordered" evidence="3">
    <location>
        <begin position="1"/>
        <end position="27"/>
    </location>
</feature>
<evidence type="ECO:0000256" key="4">
    <source>
        <dbReference type="SAM" id="Phobius"/>
    </source>
</evidence>
<dbReference type="EMBL" id="KN832891">
    <property type="protein sequence ID" value="KIM94038.1"/>
    <property type="molecule type" value="Genomic_DNA"/>
</dbReference>
<feature type="transmembrane region" description="Helical" evidence="4">
    <location>
        <begin position="413"/>
        <end position="432"/>
    </location>
</feature>
<name>A0A0C3C557_OIDMZ</name>
<feature type="transmembrane region" description="Helical" evidence="4">
    <location>
        <begin position="146"/>
        <end position="168"/>
    </location>
</feature>
<feature type="compositionally biased region" description="Basic and acidic residues" evidence="3">
    <location>
        <begin position="13"/>
        <end position="27"/>
    </location>
</feature>
<feature type="transmembrane region" description="Helical" evidence="4">
    <location>
        <begin position="94"/>
        <end position="116"/>
    </location>
</feature>
<dbReference type="InterPro" id="IPR050327">
    <property type="entry name" value="Proton-linked_MCT"/>
</dbReference>
<reference evidence="7" key="2">
    <citation type="submission" date="2015-01" db="EMBL/GenBank/DDBJ databases">
        <title>Evolutionary Origins and Diversification of the Mycorrhizal Mutualists.</title>
        <authorList>
            <consortium name="DOE Joint Genome Institute"/>
            <consortium name="Mycorrhizal Genomics Consortium"/>
            <person name="Kohler A."/>
            <person name="Kuo A."/>
            <person name="Nagy L.G."/>
            <person name="Floudas D."/>
            <person name="Copeland A."/>
            <person name="Barry K.W."/>
            <person name="Cichocki N."/>
            <person name="Veneault-Fourrey C."/>
            <person name="LaButti K."/>
            <person name="Lindquist E.A."/>
            <person name="Lipzen A."/>
            <person name="Lundell T."/>
            <person name="Morin E."/>
            <person name="Murat C."/>
            <person name="Riley R."/>
            <person name="Ohm R."/>
            <person name="Sun H."/>
            <person name="Tunlid A."/>
            <person name="Henrissat B."/>
            <person name="Grigoriev I.V."/>
            <person name="Hibbett D.S."/>
            <person name="Martin F."/>
        </authorList>
    </citation>
    <scope>NUCLEOTIDE SEQUENCE [LARGE SCALE GENOMIC DNA]</scope>
    <source>
        <strain evidence="7">Zn</strain>
    </source>
</reference>
<evidence type="ECO:0000313" key="7">
    <source>
        <dbReference type="Proteomes" id="UP000054321"/>
    </source>
</evidence>
<dbReference type="InterPro" id="IPR020846">
    <property type="entry name" value="MFS_dom"/>
</dbReference>
<feature type="transmembrane region" description="Helical" evidence="4">
    <location>
        <begin position="376"/>
        <end position="393"/>
    </location>
</feature>
<gene>
    <name evidence="6" type="ORF">OIDMADRAFT_45852</name>
</gene>
<dbReference type="Pfam" id="PF07690">
    <property type="entry name" value="MFS_1"/>
    <property type="match status" value="1"/>
</dbReference>
<proteinExistence type="inferred from homology"/>
<dbReference type="InterPro" id="IPR011701">
    <property type="entry name" value="MFS"/>
</dbReference>
<evidence type="ECO:0000313" key="6">
    <source>
        <dbReference type="EMBL" id="KIM94038.1"/>
    </source>
</evidence>
<dbReference type="Proteomes" id="UP000054321">
    <property type="component" value="Unassembled WGS sequence"/>
</dbReference>
<dbReference type="PANTHER" id="PTHR11360">
    <property type="entry name" value="MONOCARBOXYLATE TRANSPORTER"/>
    <property type="match status" value="1"/>
</dbReference>
<dbReference type="CDD" id="cd17352">
    <property type="entry name" value="MFS_MCT_SLC16"/>
    <property type="match status" value="1"/>
</dbReference>
<dbReference type="Gene3D" id="1.20.1250.20">
    <property type="entry name" value="MFS general substrate transporter like domains"/>
    <property type="match status" value="2"/>
</dbReference>
<comment type="subcellular location">
    <subcellularLocation>
        <location evidence="1">Membrane</location>
        <topology evidence="1">Multi-pass membrane protein</topology>
    </subcellularLocation>
</comment>
<protein>
    <recommendedName>
        <fullName evidence="5">Major facilitator superfamily (MFS) profile domain-containing protein</fullName>
    </recommendedName>
</protein>
<dbReference type="HOGENOM" id="CLU_001265_1_1_1"/>
<feature type="transmembrane region" description="Helical" evidence="4">
    <location>
        <begin position="180"/>
        <end position="199"/>
    </location>
</feature>
<dbReference type="PANTHER" id="PTHR11360:SF281">
    <property type="entry name" value="ASPYRIDONES EFFLUX PROTEIN APDF-RELATED"/>
    <property type="match status" value="1"/>
</dbReference>
<keyword evidence="4" id="KW-0472">Membrane</keyword>
<accession>A0A0C3C557</accession>
<dbReference type="GO" id="GO:0022857">
    <property type="term" value="F:transmembrane transporter activity"/>
    <property type="evidence" value="ECO:0007669"/>
    <property type="project" value="InterPro"/>
</dbReference>
<feature type="transmembrane region" description="Helical" evidence="4">
    <location>
        <begin position="53"/>
        <end position="74"/>
    </location>
</feature>
<feature type="transmembrane region" description="Helical" evidence="4">
    <location>
        <begin position="289"/>
        <end position="308"/>
    </location>
</feature>
<feature type="transmembrane region" description="Helical" evidence="4">
    <location>
        <begin position="211"/>
        <end position="233"/>
    </location>
</feature>
<evidence type="ECO:0000259" key="5">
    <source>
        <dbReference type="PROSITE" id="PS50850"/>
    </source>
</evidence>
<feature type="compositionally biased region" description="Polar residues" evidence="3">
    <location>
        <begin position="1"/>
        <end position="12"/>
    </location>
</feature>
<dbReference type="InParanoid" id="A0A0C3C557"/>
<dbReference type="SUPFAM" id="SSF103473">
    <property type="entry name" value="MFS general substrate transporter"/>
    <property type="match status" value="1"/>
</dbReference>
<sequence length="443" mass="47561">MSSTDVPNSSDTDVLHPLEPAEERKVSVKRTIDETPAKEERPAVTFPEGGLKAWLVALGCALTLFSTFGYVNAFGVFQQYYEAHQLHDRSPSTIAWIGSLQTFFMFSGTLFGGPLFDQYGAKCLLPAGLVYVFSLMMTSICKTYYQFLLAQGILGGCSAGLTMAPGLAATGQYFHRRRGAAMGLVVAGSSIGGVIFPIATSRMFANPRLGFGWSIRICGFVILAALLAASSIIHARLPPRRGRFFILAAFKEKAFVSLVASVFLIMLGLFTPFFYLPSYAIQHGMSTQLAFYLISILNGASFFGRVIPGIMADKLGRLNMLMAAGLVSGILIFCLQKMRTNSTIIVFSALYGFGSGAIVSLVSVCLAQIPKNPGDIGTYMGQGTAVVAIGILIGPPSNGALLSRYQGFDRPLIMSGVFVVVGALMVIIAKITSKRGMGIHRRL</sequence>
<dbReference type="GO" id="GO:0016020">
    <property type="term" value="C:membrane"/>
    <property type="evidence" value="ECO:0007669"/>
    <property type="project" value="UniProtKB-SubCell"/>
</dbReference>
<feature type="transmembrane region" description="Helical" evidence="4">
    <location>
        <begin position="320"/>
        <end position="338"/>
    </location>
</feature>